<reference evidence="1" key="2">
    <citation type="journal article" date="2022" name="New Phytol.">
        <title>Evolutionary transition to the ectomycorrhizal habit in the genomes of a hyperdiverse lineage of mushroom-forming fungi.</title>
        <authorList>
            <person name="Looney B."/>
            <person name="Miyauchi S."/>
            <person name="Morin E."/>
            <person name="Drula E."/>
            <person name="Courty P.E."/>
            <person name="Kohler A."/>
            <person name="Kuo A."/>
            <person name="LaButti K."/>
            <person name="Pangilinan J."/>
            <person name="Lipzen A."/>
            <person name="Riley R."/>
            <person name="Andreopoulos W."/>
            <person name="He G."/>
            <person name="Johnson J."/>
            <person name="Nolan M."/>
            <person name="Tritt A."/>
            <person name="Barry K.W."/>
            <person name="Grigoriev I.V."/>
            <person name="Nagy L.G."/>
            <person name="Hibbett D."/>
            <person name="Henrissat B."/>
            <person name="Matheny P.B."/>
            <person name="Labbe J."/>
            <person name="Martin F.M."/>
        </authorList>
    </citation>
    <scope>NUCLEOTIDE SEQUENCE</scope>
    <source>
        <strain evidence="1">EC-137</strain>
    </source>
</reference>
<accession>A0ACB8Q6P8</accession>
<comment type="caution">
    <text evidence="1">The sequence shown here is derived from an EMBL/GenBank/DDBJ whole genome shotgun (WGS) entry which is preliminary data.</text>
</comment>
<organism evidence="1 2">
    <name type="scientific">Vararia minispora EC-137</name>
    <dbReference type="NCBI Taxonomy" id="1314806"/>
    <lineage>
        <taxon>Eukaryota</taxon>
        <taxon>Fungi</taxon>
        <taxon>Dikarya</taxon>
        <taxon>Basidiomycota</taxon>
        <taxon>Agaricomycotina</taxon>
        <taxon>Agaricomycetes</taxon>
        <taxon>Russulales</taxon>
        <taxon>Lachnocladiaceae</taxon>
        <taxon>Vararia</taxon>
    </lineage>
</organism>
<keyword evidence="2" id="KW-1185">Reference proteome</keyword>
<evidence type="ECO:0000313" key="2">
    <source>
        <dbReference type="Proteomes" id="UP000814128"/>
    </source>
</evidence>
<evidence type="ECO:0000313" key="1">
    <source>
        <dbReference type="EMBL" id="KAI0027446.1"/>
    </source>
</evidence>
<reference evidence="1" key="1">
    <citation type="submission" date="2021-02" db="EMBL/GenBank/DDBJ databases">
        <authorList>
            <consortium name="DOE Joint Genome Institute"/>
            <person name="Ahrendt S."/>
            <person name="Looney B.P."/>
            <person name="Miyauchi S."/>
            <person name="Morin E."/>
            <person name="Drula E."/>
            <person name="Courty P.E."/>
            <person name="Chicoki N."/>
            <person name="Fauchery L."/>
            <person name="Kohler A."/>
            <person name="Kuo A."/>
            <person name="Labutti K."/>
            <person name="Pangilinan J."/>
            <person name="Lipzen A."/>
            <person name="Riley R."/>
            <person name="Andreopoulos W."/>
            <person name="He G."/>
            <person name="Johnson J."/>
            <person name="Barry K.W."/>
            <person name="Grigoriev I.V."/>
            <person name="Nagy L."/>
            <person name="Hibbett D."/>
            <person name="Henrissat B."/>
            <person name="Matheny P.B."/>
            <person name="Labbe J."/>
            <person name="Martin F."/>
        </authorList>
    </citation>
    <scope>NUCLEOTIDE SEQUENCE</scope>
    <source>
        <strain evidence="1">EC-137</strain>
    </source>
</reference>
<name>A0ACB8Q6P8_9AGAM</name>
<dbReference type="Proteomes" id="UP000814128">
    <property type="component" value="Unassembled WGS sequence"/>
</dbReference>
<dbReference type="EMBL" id="MU273903">
    <property type="protein sequence ID" value="KAI0027446.1"/>
    <property type="molecule type" value="Genomic_DNA"/>
</dbReference>
<gene>
    <name evidence="1" type="ORF">K488DRAFT_74535</name>
</gene>
<proteinExistence type="predicted"/>
<protein>
    <submittedName>
        <fullName evidence="1">Uncharacterized protein</fullName>
    </submittedName>
</protein>
<sequence>MAAIALVAHLNLAYSTIVPTSPVLTPLHDRHRTYPCHSRHALHAKRQAYVDGGATPHLHCVDGEPIPLSKSTGEYEREPKGAAARRTLDSEIECNENGHRLTLVGQLEQYSKIPMSSYMRPDNASLHFTPTYFHRKSGVVHSITTATVCLIHPAYWAPSHLHIHPRAPAHYQPEHQLVSELMKFGMQELGSVGVKESSSDVSEND</sequence>